<dbReference type="GeneID" id="110248318"/>
<sequence>MSNVNNMTDKLQAQLKVAENAFERSDDYHFIRPIYTVESVEYLLKEVGALSSGRNAITILELGCGTGLFTKTATGVLEEATAASYHWFANQQAYREMYRVLEPNGMLGFITNLPSEIDSPQWMLDAYKLVHQAYEKTQVPFEHDWKWKKVLENSGYFCKVKSHLQFKNFQKLTQSQCVKHFLSYGGVITASNDDKDAFEKQFHDILNKNFSNNGKEFDGVNHTVEIYTSKSKKTMME</sequence>
<dbReference type="Gene3D" id="3.40.50.150">
    <property type="entry name" value="Vaccinia Virus protein VP39"/>
    <property type="match status" value="1"/>
</dbReference>
<evidence type="ECO:0000313" key="2">
    <source>
        <dbReference type="Proteomes" id="UP000887567"/>
    </source>
</evidence>
<dbReference type="KEGG" id="epa:110248318"/>
<dbReference type="Proteomes" id="UP000887567">
    <property type="component" value="Unplaced"/>
</dbReference>
<accession>A0A913YUK8</accession>
<dbReference type="AlphaFoldDB" id="A0A913YUK8"/>
<dbReference type="InterPro" id="IPR029063">
    <property type="entry name" value="SAM-dependent_MTases_sf"/>
</dbReference>
<organism evidence="1 2">
    <name type="scientific">Exaiptasia diaphana</name>
    <name type="common">Tropical sea anemone</name>
    <name type="synonym">Aiptasia pulchella</name>
    <dbReference type="NCBI Taxonomy" id="2652724"/>
    <lineage>
        <taxon>Eukaryota</taxon>
        <taxon>Metazoa</taxon>
        <taxon>Cnidaria</taxon>
        <taxon>Anthozoa</taxon>
        <taxon>Hexacorallia</taxon>
        <taxon>Actiniaria</taxon>
        <taxon>Aiptasiidae</taxon>
        <taxon>Exaiptasia</taxon>
    </lineage>
</organism>
<evidence type="ECO:0000313" key="1">
    <source>
        <dbReference type="EnsemblMetazoa" id="XP_028517751.1"/>
    </source>
</evidence>
<protein>
    <submittedName>
        <fullName evidence="1">Uncharacterized protein</fullName>
    </submittedName>
</protein>
<name>A0A913YUK8_EXADI</name>
<proteinExistence type="predicted"/>
<keyword evidence="2" id="KW-1185">Reference proteome</keyword>
<dbReference type="SUPFAM" id="SSF53335">
    <property type="entry name" value="S-adenosyl-L-methionine-dependent methyltransferases"/>
    <property type="match status" value="1"/>
</dbReference>
<dbReference type="RefSeq" id="XP_028517751.1">
    <property type="nucleotide sequence ID" value="XM_028661950.1"/>
</dbReference>
<reference evidence="1" key="1">
    <citation type="submission" date="2022-11" db="UniProtKB">
        <authorList>
            <consortium name="EnsemblMetazoa"/>
        </authorList>
    </citation>
    <scope>IDENTIFICATION</scope>
</reference>
<dbReference type="OrthoDB" id="506498at2759"/>
<dbReference type="EnsemblMetazoa" id="XM_028661950.1">
    <property type="protein sequence ID" value="XP_028517751.1"/>
    <property type="gene ID" value="LOC110248318"/>
</dbReference>